<feature type="compositionally biased region" description="Polar residues" evidence="1">
    <location>
        <begin position="22"/>
        <end position="43"/>
    </location>
</feature>
<keyword evidence="2" id="KW-0472">Membrane</keyword>
<accession>A0A2W4UKH7</accession>
<keyword evidence="2" id="KW-1133">Transmembrane helix</keyword>
<dbReference type="Proteomes" id="UP000249354">
    <property type="component" value="Unassembled WGS sequence"/>
</dbReference>
<feature type="transmembrane region" description="Helical" evidence="2">
    <location>
        <begin position="89"/>
        <end position="120"/>
    </location>
</feature>
<dbReference type="PANTHER" id="PTHR40547:SF1">
    <property type="entry name" value="SLL0298 PROTEIN"/>
    <property type="match status" value="1"/>
</dbReference>
<evidence type="ECO:0000313" key="4">
    <source>
        <dbReference type="EMBL" id="PZO21876.1"/>
    </source>
</evidence>
<dbReference type="PANTHER" id="PTHR40547">
    <property type="entry name" value="SLL0298 PROTEIN"/>
    <property type="match status" value="1"/>
</dbReference>
<proteinExistence type="predicted"/>
<evidence type="ECO:0000313" key="5">
    <source>
        <dbReference type="Proteomes" id="UP000249354"/>
    </source>
</evidence>
<dbReference type="EMBL" id="QBMC01000016">
    <property type="protein sequence ID" value="PZO21876.1"/>
    <property type="molecule type" value="Genomic_DNA"/>
</dbReference>
<feature type="domain" description="DUF2062" evidence="3">
    <location>
        <begin position="71"/>
        <end position="216"/>
    </location>
</feature>
<reference evidence="5" key="1">
    <citation type="submission" date="2018-04" db="EMBL/GenBank/DDBJ databases">
        <authorList>
            <person name="Cornet L."/>
        </authorList>
    </citation>
    <scope>NUCLEOTIDE SEQUENCE [LARGE SCALE GENOMIC DNA]</scope>
</reference>
<evidence type="ECO:0000256" key="1">
    <source>
        <dbReference type="SAM" id="MobiDB-lite"/>
    </source>
</evidence>
<dbReference type="InterPro" id="IPR018639">
    <property type="entry name" value="DUF2062"/>
</dbReference>
<gene>
    <name evidence="4" type="ORF">DCF25_04205</name>
</gene>
<feature type="region of interest" description="Disordered" evidence="1">
    <location>
        <begin position="1"/>
        <end position="47"/>
    </location>
</feature>
<dbReference type="Pfam" id="PF09835">
    <property type="entry name" value="DUF2062"/>
    <property type="match status" value="1"/>
</dbReference>
<name>A0A2W4UKH7_9CYAN</name>
<dbReference type="AlphaFoldDB" id="A0A2W4UKH7"/>
<feature type="transmembrane region" description="Helical" evidence="2">
    <location>
        <begin position="174"/>
        <end position="207"/>
    </location>
</feature>
<reference evidence="4 5" key="2">
    <citation type="submission" date="2018-06" db="EMBL/GenBank/DDBJ databases">
        <title>Metagenomic assembly of (sub)arctic Cyanobacteria and their associated microbiome from non-axenic cultures.</title>
        <authorList>
            <person name="Baurain D."/>
        </authorList>
    </citation>
    <scope>NUCLEOTIDE SEQUENCE [LARGE SCALE GENOMIC DNA]</scope>
    <source>
        <strain evidence="4">ULC129bin1</strain>
    </source>
</reference>
<sequence>MGAALDRSARATDSTDKDDASPVQTSSSRTLSNQDESRQTISSRVKKTLARRRSLPNNGLLKRLDALYWQRLSRYFYVRFLRMSSSPEAIARGVAAGIFAGSFPLMGLQIIIGVAIAVMVRGNKAIAAASTWISNPLTYGPLFLLNFHVGRWLLRQPVTTDLPISSSSWSWDALTSMGLSVVGSLMVGSLVVGLVASFVGYFVGLAIARRVQRAKHR</sequence>
<comment type="caution">
    <text evidence="4">The sequence shown here is derived from an EMBL/GenBank/DDBJ whole genome shotgun (WGS) entry which is preliminary data.</text>
</comment>
<organism evidence="4 5">
    <name type="scientific">Leptolyngbya foveolarum</name>
    <dbReference type="NCBI Taxonomy" id="47253"/>
    <lineage>
        <taxon>Bacteria</taxon>
        <taxon>Bacillati</taxon>
        <taxon>Cyanobacteriota</taxon>
        <taxon>Cyanophyceae</taxon>
        <taxon>Leptolyngbyales</taxon>
        <taxon>Leptolyngbyaceae</taxon>
        <taxon>Leptolyngbya group</taxon>
        <taxon>Leptolyngbya</taxon>
    </lineage>
</organism>
<evidence type="ECO:0000259" key="3">
    <source>
        <dbReference type="Pfam" id="PF09835"/>
    </source>
</evidence>
<protein>
    <submittedName>
        <fullName evidence="4">DUF2062 domain-containing protein</fullName>
    </submittedName>
</protein>
<evidence type="ECO:0000256" key="2">
    <source>
        <dbReference type="SAM" id="Phobius"/>
    </source>
</evidence>
<feature type="compositionally biased region" description="Basic and acidic residues" evidence="1">
    <location>
        <begin position="7"/>
        <end position="20"/>
    </location>
</feature>
<keyword evidence="2" id="KW-0812">Transmembrane</keyword>